<dbReference type="Pfam" id="PF25944">
    <property type="entry name" value="Beta-barrel_RND"/>
    <property type="match status" value="1"/>
</dbReference>
<evidence type="ECO:0000256" key="2">
    <source>
        <dbReference type="ARBA" id="ARBA00009477"/>
    </source>
</evidence>
<dbReference type="GO" id="GO:0030313">
    <property type="term" value="C:cell envelope"/>
    <property type="evidence" value="ECO:0007669"/>
    <property type="project" value="UniProtKB-SubCell"/>
</dbReference>
<dbReference type="Gene3D" id="2.40.30.170">
    <property type="match status" value="1"/>
</dbReference>
<keyword evidence="9" id="KW-1185">Reference proteome</keyword>
<dbReference type="GO" id="GO:0005886">
    <property type="term" value="C:plasma membrane"/>
    <property type="evidence" value="ECO:0007669"/>
    <property type="project" value="TreeGrafter"/>
</dbReference>
<dbReference type="Gene3D" id="1.10.287.470">
    <property type="entry name" value="Helix hairpin bin"/>
    <property type="match status" value="1"/>
</dbReference>
<feature type="domain" description="Multidrug resistance protein MdtA-like barrel-sandwich hybrid" evidence="5">
    <location>
        <begin position="65"/>
        <end position="204"/>
    </location>
</feature>
<dbReference type="Pfam" id="PF25967">
    <property type="entry name" value="RND-MFP_C"/>
    <property type="match status" value="1"/>
</dbReference>
<dbReference type="InterPro" id="IPR058627">
    <property type="entry name" value="MdtA-like_C"/>
</dbReference>
<dbReference type="Gene3D" id="2.40.420.20">
    <property type="match status" value="1"/>
</dbReference>
<evidence type="ECO:0000313" key="9">
    <source>
        <dbReference type="Proteomes" id="UP000266118"/>
    </source>
</evidence>
<dbReference type="Proteomes" id="UP000266118">
    <property type="component" value="Chromosome"/>
</dbReference>
<evidence type="ECO:0000313" key="8">
    <source>
        <dbReference type="EMBL" id="AYD46728.1"/>
    </source>
</evidence>
<dbReference type="GO" id="GO:0046677">
    <property type="term" value="P:response to antibiotic"/>
    <property type="evidence" value="ECO:0007669"/>
    <property type="project" value="TreeGrafter"/>
</dbReference>
<gene>
    <name evidence="8" type="ORF">D6B99_03305</name>
</gene>
<comment type="subcellular location">
    <subcellularLocation>
        <location evidence="1">Cell envelope</location>
    </subcellularLocation>
</comment>
<protein>
    <submittedName>
        <fullName evidence="8">Efflux RND transporter periplasmic adaptor subunit</fullName>
    </submittedName>
</protein>
<feature type="domain" description="Multidrug resistance protein MdtA-like alpha-helical hairpin" evidence="4">
    <location>
        <begin position="105"/>
        <end position="173"/>
    </location>
</feature>
<feature type="chain" id="PRO_5017287477" evidence="3">
    <location>
        <begin position="27"/>
        <end position="375"/>
    </location>
</feature>
<dbReference type="EMBL" id="CP032489">
    <property type="protein sequence ID" value="AYD46728.1"/>
    <property type="molecule type" value="Genomic_DNA"/>
</dbReference>
<feature type="domain" description="Multidrug resistance protein MdtA-like beta-barrel" evidence="6">
    <location>
        <begin position="210"/>
        <end position="292"/>
    </location>
</feature>
<dbReference type="InterPro" id="IPR058625">
    <property type="entry name" value="MdtA-like_BSH"/>
</dbReference>
<reference evidence="8 9" key="1">
    <citation type="submission" date="2018-09" db="EMBL/GenBank/DDBJ databases">
        <title>Arachidicoccus sp. nov., a bacterium isolated from soil.</title>
        <authorList>
            <person name="Weon H.-Y."/>
            <person name="Kwon S.-W."/>
            <person name="Lee S.A."/>
        </authorList>
    </citation>
    <scope>NUCLEOTIDE SEQUENCE [LARGE SCALE GENOMIC DNA]</scope>
    <source>
        <strain evidence="8 9">KIS59-12</strain>
    </source>
</reference>
<evidence type="ECO:0000259" key="6">
    <source>
        <dbReference type="Pfam" id="PF25944"/>
    </source>
</evidence>
<dbReference type="NCBIfam" id="TIGR01730">
    <property type="entry name" value="RND_mfp"/>
    <property type="match status" value="1"/>
</dbReference>
<dbReference type="GO" id="GO:0022857">
    <property type="term" value="F:transmembrane transporter activity"/>
    <property type="evidence" value="ECO:0007669"/>
    <property type="project" value="InterPro"/>
</dbReference>
<dbReference type="InterPro" id="IPR058624">
    <property type="entry name" value="MdtA-like_HH"/>
</dbReference>
<keyword evidence="3" id="KW-0732">Signal</keyword>
<dbReference type="RefSeq" id="WP_119985058.1">
    <property type="nucleotide sequence ID" value="NZ_CP032489.1"/>
</dbReference>
<comment type="similarity">
    <text evidence="2">Belongs to the membrane fusion protein (MFP) (TC 8.A.1) family.</text>
</comment>
<dbReference type="SUPFAM" id="SSF111369">
    <property type="entry name" value="HlyD-like secretion proteins"/>
    <property type="match status" value="1"/>
</dbReference>
<name>A0A386HLF3_9BACT</name>
<feature type="domain" description="Multidrug resistance protein MdtA-like C-terminal permuted SH3" evidence="7">
    <location>
        <begin position="297"/>
        <end position="358"/>
    </location>
</feature>
<dbReference type="PANTHER" id="PTHR30158">
    <property type="entry name" value="ACRA/E-RELATED COMPONENT OF DRUG EFFLUX TRANSPORTER"/>
    <property type="match status" value="1"/>
</dbReference>
<evidence type="ECO:0000259" key="7">
    <source>
        <dbReference type="Pfam" id="PF25967"/>
    </source>
</evidence>
<dbReference type="AlphaFoldDB" id="A0A386HLF3"/>
<dbReference type="Gene3D" id="2.40.50.100">
    <property type="match status" value="1"/>
</dbReference>
<dbReference type="InterPro" id="IPR006143">
    <property type="entry name" value="RND_pump_MFP"/>
</dbReference>
<organism evidence="8 9">
    <name type="scientific">Arachidicoccus soli</name>
    <dbReference type="NCBI Taxonomy" id="2341117"/>
    <lineage>
        <taxon>Bacteria</taxon>
        <taxon>Pseudomonadati</taxon>
        <taxon>Bacteroidota</taxon>
        <taxon>Chitinophagia</taxon>
        <taxon>Chitinophagales</taxon>
        <taxon>Chitinophagaceae</taxon>
        <taxon>Arachidicoccus</taxon>
    </lineage>
</organism>
<feature type="signal peptide" evidence="3">
    <location>
        <begin position="1"/>
        <end position="26"/>
    </location>
</feature>
<evidence type="ECO:0000259" key="4">
    <source>
        <dbReference type="Pfam" id="PF25876"/>
    </source>
</evidence>
<evidence type="ECO:0000256" key="1">
    <source>
        <dbReference type="ARBA" id="ARBA00004196"/>
    </source>
</evidence>
<accession>A0A386HLF3</accession>
<dbReference type="InterPro" id="IPR058626">
    <property type="entry name" value="MdtA-like_b-barrel"/>
</dbReference>
<proteinExistence type="inferred from homology"/>
<dbReference type="PROSITE" id="PS51257">
    <property type="entry name" value="PROKAR_LIPOPROTEIN"/>
    <property type="match status" value="1"/>
</dbReference>
<dbReference type="KEGG" id="ark:D6B99_03305"/>
<sequence length="375" mass="40751">MKSFKYIQKITAVFLLVLFASCSSQNNKTAQSNANQAVYVSVDTVRNGNAKYFDEYPGTVTAFKQIALTSQVNGYIKGIYFKDGQRVEKGQKLYAIDAQVYDANYQNAVAQLEVQKANLMKAQKDADRYHELDKQDAIAKQQVDYADAALMTAQKQVAAAKAAVNAVNANVQFSTIYAPFSGSIGISSVQVGTAVVAGQTILNTVSTNNPIAVDFNIDQSQLYRFEQLRTKNSSDSLFSIVFGTDIYPEIGHIAAIDRAVDQQTGTIKVRLSFDNKNDLLKPGMSTIVHVKNNSGTNSLLIPSKAITEQLGEFFVYLVGDSSKVTQQKVKLGQTIGENVIVADGLKAGQKIVVEGQQKLHEGSIITTTQSSGSKK</sequence>
<dbReference type="Pfam" id="PF25917">
    <property type="entry name" value="BSH_RND"/>
    <property type="match status" value="1"/>
</dbReference>
<evidence type="ECO:0000256" key="3">
    <source>
        <dbReference type="SAM" id="SignalP"/>
    </source>
</evidence>
<dbReference type="Pfam" id="PF25876">
    <property type="entry name" value="HH_MFP_RND"/>
    <property type="match status" value="1"/>
</dbReference>
<dbReference type="OrthoDB" id="9801814at2"/>
<evidence type="ECO:0000259" key="5">
    <source>
        <dbReference type="Pfam" id="PF25917"/>
    </source>
</evidence>